<protein>
    <submittedName>
        <fullName evidence="2">Uncharacterized protein</fullName>
    </submittedName>
</protein>
<gene>
    <name evidence="2" type="ORF">AK812_SmicGene18741</name>
</gene>
<feature type="transmembrane region" description="Helical" evidence="1">
    <location>
        <begin position="206"/>
        <end position="228"/>
    </location>
</feature>
<keyword evidence="1" id="KW-1133">Transmembrane helix</keyword>
<feature type="transmembrane region" description="Helical" evidence="1">
    <location>
        <begin position="168"/>
        <end position="186"/>
    </location>
</feature>
<keyword evidence="1" id="KW-0812">Transmembrane</keyword>
<proteinExistence type="predicted"/>
<evidence type="ECO:0000313" key="2">
    <source>
        <dbReference type="EMBL" id="OLP98782.1"/>
    </source>
</evidence>
<name>A0A1Q9DUD6_SYMMI</name>
<accession>A0A1Q9DUD6</accession>
<dbReference type="EMBL" id="LSRX01000386">
    <property type="protein sequence ID" value="OLP98782.1"/>
    <property type="molecule type" value="Genomic_DNA"/>
</dbReference>
<organism evidence="2 3">
    <name type="scientific">Symbiodinium microadriaticum</name>
    <name type="common">Dinoflagellate</name>
    <name type="synonym">Zooxanthella microadriatica</name>
    <dbReference type="NCBI Taxonomy" id="2951"/>
    <lineage>
        <taxon>Eukaryota</taxon>
        <taxon>Sar</taxon>
        <taxon>Alveolata</taxon>
        <taxon>Dinophyceae</taxon>
        <taxon>Suessiales</taxon>
        <taxon>Symbiodiniaceae</taxon>
        <taxon>Symbiodinium</taxon>
    </lineage>
</organism>
<keyword evidence="1" id="KW-0472">Membrane</keyword>
<sequence length="252" mass="28481">MRSLGAWYANVQRSDSPPAVFLHAWASALLHGREYHTTLMEKLRHLLPSVLRGLRRQRKDAAAASSRLLSGPLQRSVEMVWSGGAVLFLLLHGREYHTTLMEKLRHLLPSVLRGLRRQRKDPPYNLTGDDACPRDLDGLLTWFGIVGLAFLFVGCADASSDHTSWIGLALRTVLLLFPWVGADWTFHLRSEEQEMCGWTLVYASMWLWTILLICELLGACALCWRAAVFAEHELSLQHLAIRSMELPEDGTP</sequence>
<dbReference type="AlphaFoldDB" id="A0A1Q9DUD6"/>
<reference evidence="2 3" key="1">
    <citation type="submission" date="2016-02" db="EMBL/GenBank/DDBJ databases">
        <title>Genome analysis of coral dinoflagellate symbionts highlights evolutionary adaptations to a symbiotic lifestyle.</title>
        <authorList>
            <person name="Aranda M."/>
            <person name="Li Y."/>
            <person name="Liew Y.J."/>
            <person name="Baumgarten S."/>
            <person name="Simakov O."/>
            <person name="Wilson M."/>
            <person name="Piel J."/>
            <person name="Ashoor H."/>
            <person name="Bougouffa S."/>
            <person name="Bajic V.B."/>
            <person name="Ryu T."/>
            <person name="Ravasi T."/>
            <person name="Bayer T."/>
            <person name="Micklem G."/>
            <person name="Kim H."/>
            <person name="Bhak J."/>
            <person name="Lajeunesse T.C."/>
            <person name="Voolstra C.R."/>
        </authorList>
    </citation>
    <scope>NUCLEOTIDE SEQUENCE [LARGE SCALE GENOMIC DNA]</scope>
    <source>
        <strain evidence="2 3">CCMP2467</strain>
    </source>
</reference>
<dbReference type="OrthoDB" id="10467958at2759"/>
<evidence type="ECO:0000313" key="3">
    <source>
        <dbReference type="Proteomes" id="UP000186817"/>
    </source>
</evidence>
<comment type="caution">
    <text evidence="2">The sequence shown here is derived from an EMBL/GenBank/DDBJ whole genome shotgun (WGS) entry which is preliminary data.</text>
</comment>
<keyword evidence="3" id="KW-1185">Reference proteome</keyword>
<feature type="transmembrane region" description="Helical" evidence="1">
    <location>
        <begin position="139"/>
        <end position="156"/>
    </location>
</feature>
<dbReference type="Proteomes" id="UP000186817">
    <property type="component" value="Unassembled WGS sequence"/>
</dbReference>
<evidence type="ECO:0000256" key="1">
    <source>
        <dbReference type="SAM" id="Phobius"/>
    </source>
</evidence>